<dbReference type="AlphaFoldDB" id="A0AAV9PWZ9"/>
<sequence length="437" mass="49950">MKSKATRKPYYLSGRPRPVVSATNLGAEHKYDPDSGQVFSEVEIRFNSKRHVDWVKARRGPIVSNRKSRHDKGARSLAEMAIITVARHIEDLTPDHLASVPWPMAMRIWQQLVSRRAESLYTWRTFATAYPSSEEFGQPEYRFRVDLPTPVLPYVEYFAGITSNDLSWLTCLRTSPNSKQMGTADLVAIHKITNLAVLDLSDGPITIDNRSSTFDERVMRSWAELAVAGQAFRHLRVILFGWQEFLSDWIFKYVHAFPSLCYIIVTDCPKMHQRNRRDWEPLSAAAGWEARRAKRSVKDLRPIIESAKPGLGYISGFYDESMELFKDLTHSGRPDLVERLPLLEVEVGAPRVWRHIVDEFASTRTIFFENIARQTRDEERSMAVQASNREQTKRARNQDLAPQGTASPPPKRNTRTGHVPRPSGKSVSDLLGEFQTL</sequence>
<evidence type="ECO:0000313" key="3">
    <source>
        <dbReference type="Proteomes" id="UP001345827"/>
    </source>
</evidence>
<name>A0AAV9PWZ9_9PEZI</name>
<evidence type="ECO:0008006" key="4">
    <source>
        <dbReference type="Google" id="ProtNLM"/>
    </source>
</evidence>
<dbReference type="Proteomes" id="UP001345827">
    <property type="component" value="Unassembled WGS sequence"/>
</dbReference>
<evidence type="ECO:0000313" key="2">
    <source>
        <dbReference type="EMBL" id="KAK5530845.1"/>
    </source>
</evidence>
<dbReference type="EMBL" id="JAXLQG010000018">
    <property type="protein sequence ID" value="KAK5530845.1"/>
    <property type="molecule type" value="Genomic_DNA"/>
</dbReference>
<proteinExistence type="predicted"/>
<organism evidence="2 3">
    <name type="scientific">Vermiconidia calcicola</name>
    <dbReference type="NCBI Taxonomy" id="1690605"/>
    <lineage>
        <taxon>Eukaryota</taxon>
        <taxon>Fungi</taxon>
        <taxon>Dikarya</taxon>
        <taxon>Ascomycota</taxon>
        <taxon>Pezizomycotina</taxon>
        <taxon>Dothideomycetes</taxon>
        <taxon>Dothideomycetidae</taxon>
        <taxon>Mycosphaerellales</taxon>
        <taxon>Extremaceae</taxon>
        <taxon>Vermiconidia</taxon>
    </lineage>
</organism>
<reference evidence="2 3" key="1">
    <citation type="submission" date="2023-06" db="EMBL/GenBank/DDBJ databases">
        <title>Black Yeasts Isolated from many extreme environments.</title>
        <authorList>
            <person name="Coleine C."/>
            <person name="Stajich J.E."/>
            <person name="Selbmann L."/>
        </authorList>
    </citation>
    <scope>NUCLEOTIDE SEQUENCE [LARGE SCALE GENOMIC DNA]</scope>
    <source>
        <strain evidence="2 3">CCFEE 5887</strain>
    </source>
</reference>
<protein>
    <recommendedName>
        <fullName evidence="4">Transposase</fullName>
    </recommendedName>
</protein>
<accession>A0AAV9PWZ9</accession>
<comment type="caution">
    <text evidence="2">The sequence shown here is derived from an EMBL/GenBank/DDBJ whole genome shotgun (WGS) entry which is preliminary data.</text>
</comment>
<keyword evidence="3" id="KW-1185">Reference proteome</keyword>
<evidence type="ECO:0000256" key="1">
    <source>
        <dbReference type="SAM" id="MobiDB-lite"/>
    </source>
</evidence>
<feature type="region of interest" description="Disordered" evidence="1">
    <location>
        <begin position="377"/>
        <end position="437"/>
    </location>
</feature>
<gene>
    <name evidence="2" type="ORF">LTR25_008702</name>
</gene>